<dbReference type="AlphaFoldDB" id="A0AA91DLI9"/>
<evidence type="ECO:0008006" key="3">
    <source>
        <dbReference type="Google" id="ProtNLM"/>
    </source>
</evidence>
<dbReference type="RefSeq" id="WP_172839914.1">
    <property type="nucleotide sequence ID" value="NZ_LVHG01000063.1"/>
</dbReference>
<gene>
    <name evidence="1" type="ORF">A3K87_24175</name>
</gene>
<comment type="caution">
    <text evidence="1">The sequence shown here is derived from an EMBL/GenBank/DDBJ whole genome shotgun (WGS) entry which is preliminary data.</text>
</comment>
<accession>A0AA91DLI9</accession>
<dbReference type="Proteomes" id="UP000077852">
    <property type="component" value="Unassembled WGS sequence"/>
</dbReference>
<reference evidence="1 2" key="1">
    <citation type="submission" date="2016-03" db="EMBL/GenBank/DDBJ databases">
        <title>Genome sequence of Variovorax paradoxus KB5.</title>
        <authorList>
            <person name="Jeong H."/>
            <person name="Hong C.E."/>
            <person name="Jo S.H."/>
            <person name="Park J.M."/>
        </authorList>
    </citation>
    <scope>NUCLEOTIDE SEQUENCE [LARGE SCALE GENOMIC DNA]</scope>
    <source>
        <strain evidence="1 2">KB5</strain>
    </source>
</reference>
<evidence type="ECO:0000313" key="1">
    <source>
        <dbReference type="EMBL" id="OAK60214.1"/>
    </source>
</evidence>
<dbReference type="EMBL" id="LVHG01000063">
    <property type="protein sequence ID" value="OAK60214.1"/>
    <property type="molecule type" value="Genomic_DNA"/>
</dbReference>
<organism evidence="1 2">
    <name type="scientific">Variovorax paradoxus</name>
    <dbReference type="NCBI Taxonomy" id="34073"/>
    <lineage>
        <taxon>Bacteria</taxon>
        <taxon>Pseudomonadati</taxon>
        <taxon>Pseudomonadota</taxon>
        <taxon>Betaproteobacteria</taxon>
        <taxon>Burkholderiales</taxon>
        <taxon>Comamonadaceae</taxon>
        <taxon>Variovorax</taxon>
    </lineage>
</organism>
<proteinExistence type="predicted"/>
<sequence length="113" mass="12341">MPKRREPTSAQDVPKRKAKSPLFELGQVVATPAALRHLETHAVFPAALLSRHQHGDWGTVDSEDAESNDAAVQSGARILSSFSVEYVIVWVITEAKGDDGNRASTCLLLPEEY</sequence>
<protein>
    <recommendedName>
        <fullName evidence="3">Type I restriction endonuclease subunit M</fullName>
    </recommendedName>
</protein>
<evidence type="ECO:0000313" key="2">
    <source>
        <dbReference type="Proteomes" id="UP000077852"/>
    </source>
</evidence>
<name>A0AA91DLI9_VARPD</name>